<feature type="transmembrane region" description="Helical" evidence="8">
    <location>
        <begin position="331"/>
        <end position="356"/>
    </location>
</feature>
<evidence type="ECO:0000256" key="4">
    <source>
        <dbReference type="ARBA" id="ARBA00022692"/>
    </source>
</evidence>
<gene>
    <name evidence="9" type="ORF">JF539_01940</name>
</gene>
<evidence type="ECO:0000256" key="3">
    <source>
        <dbReference type="ARBA" id="ARBA00022679"/>
    </source>
</evidence>
<dbReference type="RefSeq" id="WP_207138667.1">
    <property type="nucleotide sequence ID" value="NZ_JAEKJZ010000001.1"/>
</dbReference>
<protein>
    <submittedName>
        <fullName evidence="9">DUF2029 domain-containing protein</fullName>
    </submittedName>
</protein>
<dbReference type="Proteomes" id="UP000664096">
    <property type="component" value="Unassembled WGS sequence"/>
</dbReference>
<accession>A0A939EAU7</accession>
<sequence length="425" mass="45016">MAIDAKLESAMAAGADGNGGWWQKGVRSGNWLTWDRIGFACLCVAVGAVLGLVWMLFLPNGFTSPNGTLMMDYLSFWLAGTQVWEGSPERVYDTLAFAALQEQLSDSDTFFGFFYPPTFQLLQSAFAWLPYKAAFAAFVAATTGLLLVACRLITGKWLLAACLILVPACANNAFHGQNAALTAALYGFFLVGLERQKPILAGIALGLLTIKPQLGILAPVALIACLNWRAFVSASVTTLVFAGLSAAVLGGGVWLAFWQQAPVATAVMETGSVEWEKMISVYGSARLFGVGHGTAIALQSVVGLGALWGVWTAWRRAETMAVRASVLLGGTLLVTPFAMAYDLTLLVVPCAFLIRAGLKDGFLPYEKVLLFLVIGLSASTSPLALWLHVPVAPLLPLIVFGLGIRRLVAAEPVAVSAAPQGSVLG</sequence>
<dbReference type="EMBL" id="JAEKJZ010000001">
    <property type="protein sequence ID" value="MBN9669079.1"/>
    <property type="molecule type" value="Genomic_DNA"/>
</dbReference>
<feature type="transmembrane region" description="Helical" evidence="8">
    <location>
        <begin position="287"/>
        <end position="311"/>
    </location>
</feature>
<dbReference type="AlphaFoldDB" id="A0A939EAU7"/>
<feature type="transmembrane region" description="Helical" evidence="8">
    <location>
        <begin position="238"/>
        <end position="258"/>
    </location>
</feature>
<keyword evidence="5 8" id="KW-1133">Transmembrane helix</keyword>
<feature type="transmembrane region" description="Helical" evidence="8">
    <location>
        <begin position="37"/>
        <end position="58"/>
    </location>
</feature>
<feature type="transmembrane region" description="Helical" evidence="8">
    <location>
        <begin position="133"/>
        <end position="154"/>
    </location>
</feature>
<keyword evidence="3" id="KW-0808">Transferase</keyword>
<reference evidence="9" key="1">
    <citation type="submission" date="2020-12" db="EMBL/GenBank/DDBJ databases">
        <title>Oil enriched cultivation method for isolating marine PHA-producing bacteria.</title>
        <authorList>
            <person name="Zheng W."/>
            <person name="Yu S."/>
            <person name="Huang Y."/>
        </authorList>
    </citation>
    <scope>NUCLEOTIDE SEQUENCE</scope>
    <source>
        <strain evidence="9">SY-2-12</strain>
    </source>
</reference>
<name>A0A939EAU7_9HYPH</name>
<comment type="caution">
    <text evidence="9">The sequence shown here is derived from an EMBL/GenBank/DDBJ whole genome shotgun (WGS) entry which is preliminary data.</text>
</comment>
<evidence type="ECO:0000313" key="9">
    <source>
        <dbReference type="EMBL" id="MBN9669079.1"/>
    </source>
</evidence>
<keyword evidence="2" id="KW-1003">Cell membrane</keyword>
<evidence type="ECO:0000256" key="1">
    <source>
        <dbReference type="ARBA" id="ARBA00004651"/>
    </source>
</evidence>
<dbReference type="GO" id="GO:0005886">
    <property type="term" value="C:plasma membrane"/>
    <property type="evidence" value="ECO:0007669"/>
    <property type="project" value="UniProtKB-SubCell"/>
</dbReference>
<dbReference type="InterPro" id="IPR018584">
    <property type="entry name" value="GT87"/>
</dbReference>
<evidence type="ECO:0000256" key="7">
    <source>
        <dbReference type="ARBA" id="ARBA00024033"/>
    </source>
</evidence>
<evidence type="ECO:0000256" key="5">
    <source>
        <dbReference type="ARBA" id="ARBA00022989"/>
    </source>
</evidence>
<evidence type="ECO:0000313" key="10">
    <source>
        <dbReference type="Proteomes" id="UP000664096"/>
    </source>
</evidence>
<keyword evidence="4 8" id="KW-0812">Transmembrane</keyword>
<dbReference type="GO" id="GO:0016758">
    <property type="term" value="F:hexosyltransferase activity"/>
    <property type="evidence" value="ECO:0007669"/>
    <property type="project" value="InterPro"/>
</dbReference>
<proteinExistence type="inferred from homology"/>
<comment type="similarity">
    <text evidence="7">Belongs to the glycosyltransferase 87 family.</text>
</comment>
<comment type="subcellular location">
    <subcellularLocation>
        <location evidence="1">Cell membrane</location>
        <topology evidence="1">Multi-pass membrane protein</topology>
    </subcellularLocation>
</comment>
<evidence type="ECO:0000256" key="8">
    <source>
        <dbReference type="SAM" id="Phobius"/>
    </source>
</evidence>
<evidence type="ECO:0000256" key="2">
    <source>
        <dbReference type="ARBA" id="ARBA00022475"/>
    </source>
</evidence>
<keyword evidence="6 8" id="KW-0472">Membrane</keyword>
<dbReference type="Pfam" id="PF09594">
    <property type="entry name" value="GT87"/>
    <property type="match status" value="1"/>
</dbReference>
<organism evidence="9 10">
    <name type="scientific">Roseibium aggregatum</name>
    <dbReference type="NCBI Taxonomy" id="187304"/>
    <lineage>
        <taxon>Bacteria</taxon>
        <taxon>Pseudomonadati</taxon>
        <taxon>Pseudomonadota</taxon>
        <taxon>Alphaproteobacteria</taxon>
        <taxon>Hyphomicrobiales</taxon>
        <taxon>Stappiaceae</taxon>
        <taxon>Roseibium</taxon>
    </lineage>
</organism>
<evidence type="ECO:0000256" key="6">
    <source>
        <dbReference type="ARBA" id="ARBA00023136"/>
    </source>
</evidence>